<dbReference type="InterPro" id="IPR027417">
    <property type="entry name" value="P-loop_NTPase"/>
</dbReference>
<keyword evidence="1" id="KW-0547">Nucleotide-binding</keyword>
<dbReference type="GO" id="GO:0022857">
    <property type="term" value="F:transmembrane transporter activity"/>
    <property type="evidence" value="ECO:0007669"/>
    <property type="project" value="TreeGrafter"/>
</dbReference>
<dbReference type="EMBL" id="CP019724">
    <property type="protein sequence ID" value="AQS65959.1"/>
    <property type="molecule type" value="Genomic_DNA"/>
</dbReference>
<dbReference type="GO" id="GO:0005886">
    <property type="term" value="C:plasma membrane"/>
    <property type="evidence" value="ECO:0007669"/>
    <property type="project" value="TreeGrafter"/>
</dbReference>
<evidence type="ECO:0000256" key="1">
    <source>
        <dbReference type="ARBA" id="ARBA00022741"/>
    </source>
</evidence>
<dbReference type="AlphaFoldDB" id="A0A1S6J2J3"/>
<proteinExistence type="predicted"/>
<dbReference type="RefSeq" id="WP_055421334.1">
    <property type="nucleotide sequence ID" value="NZ_CP019724.1"/>
</dbReference>
<dbReference type="OrthoDB" id="9804819at2"/>
<evidence type="ECO:0000256" key="2">
    <source>
        <dbReference type="ARBA" id="ARBA00022840"/>
    </source>
</evidence>
<dbReference type="InterPro" id="IPR003593">
    <property type="entry name" value="AAA+_ATPase"/>
</dbReference>
<dbReference type="Gene3D" id="3.40.50.300">
    <property type="entry name" value="P-loop containing nucleotide triphosphate hydrolases"/>
    <property type="match status" value="1"/>
</dbReference>
<dbReference type="PROSITE" id="PS00211">
    <property type="entry name" value="ABC_TRANSPORTER_1"/>
    <property type="match status" value="1"/>
</dbReference>
<dbReference type="InterPro" id="IPR017871">
    <property type="entry name" value="ABC_transporter-like_CS"/>
</dbReference>
<reference evidence="4 5" key="1">
    <citation type="submission" date="2017-02" db="EMBL/GenBank/DDBJ databases">
        <title>Streptomyces pactum ACT12 Genome sequencing and assembly.</title>
        <authorList>
            <person name="Xue Q."/>
            <person name="Yan X."/>
            <person name="Jia L."/>
            <person name="Yan H."/>
        </authorList>
    </citation>
    <scope>NUCLEOTIDE SEQUENCE [LARGE SCALE GENOMIC DNA]</scope>
    <source>
        <strain evidence="4 5">ACT12</strain>
    </source>
</reference>
<evidence type="ECO:0000259" key="3">
    <source>
        <dbReference type="PROSITE" id="PS50893"/>
    </source>
</evidence>
<dbReference type="PANTHER" id="PTHR24220">
    <property type="entry name" value="IMPORT ATP-BINDING PROTEIN"/>
    <property type="match status" value="1"/>
</dbReference>
<gene>
    <name evidence="4" type="ORF">B1H29_02520</name>
</gene>
<sequence>MKIELKDVSASFADSDAPALNDISLTIDQAEHVVLLGPSGSGKTTLLRCILGAVAPTSGMIRVGDLDPTDDSDLRALRRKTGVIRQGNDLVLGLRAQTNAVLGTAPAWGLREWASVLRGKVPGRYQERVHALAEAQGILPYLRNRVENLSGGQRQRVALVRAVLSEPQLLLADEPTSGLDPVTSQAAVDTLREAKGVTVVVSTHDLGIARQFSRVIALRAGRVCFDGPQLSEHDAEEIYQGTAVPA</sequence>
<organism evidence="4 5">
    <name type="scientific">Streptomyces pactum</name>
    <dbReference type="NCBI Taxonomy" id="68249"/>
    <lineage>
        <taxon>Bacteria</taxon>
        <taxon>Bacillati</taxon>
        <taxon>Actinomycetota</taxon>
        <taxon>Actinomycetes</taxon>
        <taxon>Kitasatosporales</taxon>
        <taxon>Streptomycetaceae</taxon>
        <taxon>Streptomyces</taxon>
    </lineage>
</organism>
<evidence type="ECO:0000313" key="4">
    <source>
        <dbReference type="EMBL" id="AQS65959.1"/>
    </source>
</evidence>
<dbReference type="InterPro" id="IPR003439">
    <property type="entry name" value="ABC_transporter-like_ATP-bd"/>
</dbReference>
<evidence type="ECO:0000313" key="5">
    <source>
        <dbReference type="Proteomes" id="UP000189443"/>
    </source>
</evidence>
<dbReference type="PROSITE" id="PS50893">
    <property type="entry name" value="ABC_TRANSPORTER_2"/>
    <property type="match status" value="1"/>
</dbReference>
<dbReference type="GO" id="GO:0005524">
    <property type="term" value="F:ATP binding"/>
    <property type="evidence" value="ECO:0007669"/>
    <property type="project" value="UniProtKB-KW"/>
</dbReference>
<accession>A0A1S6J2J3</accession>
<protein>
    <recommendedName>
        <fullName evidence="3">ABC transporter domain-containing protein</fullName>
    </recommendedName>
</protein>
<dbReference type="InterPro" id="IPR015854">
    <property type="entry name" value="ABC_transpr_LolD-like"/>
</dbReference>
<dbReference type="KEGG" id="spac:B1H29_02520"/>
<name>A0A1S6J2J3_9ACTN</name>
<dbReference type="SMART" id="SM00382">
    <property type="entry name" value="AAA"/>
    <property type="match status" value="1"/>
</dbReference>
<dbReference type="Pfam" id="PF00005">
    <property type="entry name" value="ABC_tran"/>
    <property type="match status" value="1"/>
</dbReference>
<dbReference type="Proteomes" id="UP000189443">
    <property type="component" value="Chromosome"/>
</dbReference>
<dbReference type="GO" id="GO:0016887">
    <property type="term" value="F:ATP hydrolysis activity"/>
    <property type="evidence" value="ECO:0007669"/>
    <property type="project" value="InterPro"/>
</dbReference>
<dbReference type="SUPFAM" id="SSF52540">
    <property type="entry name" value="P-loop containing nucleoside triphosphate hydrolases"/>
    <property type="match status" value="1"/>
</dbReference>
<feature type="domain" description="ABC transporter" evidence="3">
    <location>
        <begin position="3"/>
        <end position="245"/>
    </location>
</feature>
<keyword evidence="2" id="KW-0067">ATP-binding</keyword>
<keyword evidence="5" id="KW-1185">Reference proteome</keyword>